<gene>
    <name evidence="2" type="ORF">MKAN_20260</name>
</gene>
<dbReference type="CDD" id="cd01300">
    <property type="entry name" value="YtcJ_like"/>
    <property type="match status" value="1"/>
</dbReference>
<dbReference type="GO" id="GO:0016810">
    <property type="term" value="F:hydrolase activity, acting on carbon-nitrogen (but not peptide) bonds"/>
    <property type="evidence" value="ECO:0007669"/>
    <property type="project" value="InterPro"/>
</dbReference>
<dbReference type="Proteomes" id="UP000017786">
    <property type="component" value="Chromosome"/>
</dbReference>
<dbReference type="EMBL" id="CP006835">
    <property type="protein sequence ID" value="AGZ52372.1"/>
    <property type="molecule type" value="Genomic_DNA"/>
</dbReference>
<protein>
    <submittedName>
        <fullName evidence="2">Metal-dependent hydrolase</fullName>
    </submittedName>
</protein>
<name>U5WTV1_MYCKA</name>
<keyword evidence="2" id="KW-0378">Hydrolase</keyword>
<dbReference type="eggNOG" id="COG1574">
    <property type="taxonomic scope" value="Bacteria"/>
</dbReference>
<evidence type="ECO:0000313" key="2">
    <source>
        <dbReference type="EMBL" id="AGZ52372.1"/>
    </source>
</evidence>
<dbReference type="AlphaFoldDB" id="U5WTV1"/>
<dbReference type="Gene3D" id="3.20.20.140">
    <property type="entry name" value="Metal-dependent hydrolases"/>
    <property type="match status" value="1"/>
</dbReference>
<dbReference type="InterPro" id="IPR013108">
    <property type="entry name" value="Amidohydro_3"/>
</dbReference>
<reference evidence="2 3" key="1">
    <citation type="submission" date="2013-10" db="EMBL/GenBank/DDBJ databases">
        <title>Genome sequence of Mycobacterium kansasii.</title>
        <authorList>
            <consortium name="McGill University Mycobacterium genome consortium"/>
            <person name="Veyrier F.J."/>
            <person name="Behr M.A."/>
        </authorList>
    </citation>
    <scope>NUCLEOTIDE SEQUENCE [LARGE SCALE GENOMIC DNA]</scope>
    <source>
        <strain evidence="2 3">ATCC 12478</strain>
    </source>
</reference>
<dbReference type="InterPro" id="IPR032466">
    <property type="entry name" value="Metal_Hydrolase"/>
</dbReference>
<dbReference type="PANTHER" id="PTHR22642">
    <property type="entry name" value="IMIDAZOLONEPROPIONASE"/>
    <property type="match status" value="1"/>
</dbReference>
<evidence type="ECO:0000313" key="3">
    <source>
        <dbReference type="Proteomes" id="UP000017786"/>
    </source>
</evidence>
<dbReference type="HOGENOM" id="CLU_009942_2_0_11"/>
<accession>U5WTV1</accession>
<proteinExistence type="predicted"/>
<dbReference type="PANTHER" id="PTHR22642:SF2">
    <property type="entry name" value="PROTEIN LONG AFTER FAR-RED 3"/>
    <property type="match status" value="1"/>
</dbReference>
<evidence type="ECO:0000259" key="1">
    <source>
        <dbReference type="Pfam" id="PF07969"/>
    </source>
</evidence>
<dbReference type="Gene3D" id="3.10.310.70">
    <property type="match status" value="1"/>
</dbReference>
<dbReference type="SUPFAM" id="SSF51556">
    <property type="entry name" value="Metallo-dependent hydrolases"/>
    <property type="match status" value="1"/>
</dbReference>
<dbReference type="InterPro" id="IPR011059">
    <property type="entry name" value="Metal-dep_hydrolase_composite"/>
</dbReference>
<dbReference type="Gene3D" id="2.30.40.10">
    <property type="entry name" value="Urease, subunit C, domain 1"/>
    <property type="match status" value="1"/>
</dbReference>
<dbReference type="InterPro" id="IPR033932">
    <property type="entry name" value="YtcJ-like"/>
</dbReference>
<feature type="domain" description="Amidohydrolase 3" evidence="1">
    <location>
        <begin position="62"/>
        <end position="552"/>
    </location>
</feature>
<sequence>MAGDRKEVNMIGEADAIYLNGDIVTIDDENPTAEAVAIKDGRIVAVGACDDVVQQHQGPRTRTVDLAGKTLLPGFIDPHSHYINALTVANQVNVFAPPAGPGADVDAIVAELKSFRDARNIPEGEVIMGYGYDETVMPGGRTLHREDLDKDFPNNPVMVGHVSLHGAVLNSAAMEKYGISASTVTPPGGVIVRKDGSDEPDGLVMETAFLPIFASLPKPTREQEVEWSIAGQMLYAAAGITTAHEGATHAADIAVMQRAAAGGATLIDIVAYPFILDLDAVLEDNPPDTFGTYHNRVKLGGVKVTLDGSPQGRTAFFTTPYLVDGPDGQQNWTGELPFPQETVDSWFKKVYDLGVPLNIHANGDAAIDVLLKAHEYAAADDLSKDRHTTVIHSQFVRRDQLDKYVEYNLIPSLFTEHAFYFGDTHVRLRGREQAHFLSPIRTAIDMGLRPTNHTDFNVSPLDQLFVVWTAVNRVSRSGEVIGADQRVTALEALEAITINAAYQYREEQSKGSITVGKLADLVILDNNPLSVDPMDIKDIKVVETIKEGRTIYRRPVAAA</sequence>
<organism evidence="2 3">
    <name type="scientific">Mycobacterium kansasii ATCC 12478</name>
    <dbReference type="NCBI Taxonomy" id="557599"/>
    <lineage>
        <taxon>Bacteria</taxon>
        <taxon>Bacillati</taxon>
        <taxon>Actinomycetota</taxon>
        <taxon>Actinomycetes</taxon>
        <taxon>Mycobacteriales</taxon>
        <taxon>Mycobacteriaceae</taxon>
        <taxon>Mycobacterium</taxon>
    </lineage>
</organism>
<dbReference type="Pfam" id="PF07969">
    <property type="entry name" value="Amidohydro_3"/>
    <property type="match status" value="1"/>
</dbReference>
<dbReference type="SUPFAM" id="SSF51338">
    <property type="entry name" value="Composite domain of metallo-dependent hydrolases"/>
    <property type="match status" value="1"/>
</dbReference>
<dbReference type="KEGG" id="mkn:MKAN_20260"/>